<dbReference type="PANTHER" id="PTHR34449:SF5">
    <property type="entry name" value="ATP BINDING _ ATPASE"/>
    <property type="match status" value="1"/>
</dbReference>
<name>A0A6I9RWF2_ELAGV</name>
<dbReference type="InParanoid" id="A0A6I9RWF2"/>
<evidence type="ECO:0000313" key="3">
    <source>
        <dbReference type="Proteomes" id="UP000504607"/>
    </source>
</evidence>
<sequence>MLGGYLVSDGKCLPCSGMSGRMSFPSYFHNGDPILYRGTNVLLKTFPVYGPRRVSFVCNSNNQRRSPDFSRRRKGSSGGKIKQFQDQENSENIEEANLSSSENGPLLSLVSNPRYQATATPGRREKEIVELFRKVQVQLRERAAIKEEKKIEAAQQGQAERGTVDSLLKLLRKHSVDQKKKSGGEEDFNLDQPERSNQFEDEQNSNIFGPNNITSEDVREPDPVPFTRPASNFRRKSPVPRVKFQSVLSAEEDVSFTSSLKSQEKERKTGNNEPQLAPDPESISLDGPDEVYFVDQSGTDGTSEETSKSSAIEENPDLGSLKLPELKGLAKSRGIKGYSKMKKGELLEVLGS</sequence>
<dbReference type="FunCoup" id="A0A6I9RWF2">
    <property type="interactions" value="1898"/>
</dbReference>
<dbReference type="GeneID" id="105053515"/>
<feature type="compositionally biased region" description="Basic and acidic residues" evidence="1">
    <location>
        <begin position="175"/>
        <end position="184"/>
    </location>
</feature>
<dbReference type="SMART" id="SM00959">
    <property type="entry name" value="Rho_N"/>
    <property type="match status" value="1"/>
</dbReference>
<dbReference type="KEGG" id="egu:105053515"/>
<dbReference type="PANTHER" id="PTHR34449">
    <property type="entry name" value="RHO TERMINATION FACTOR"/>
    <property type="match status" value="1"/>
</dbReference>
<organism evidence="3 4">
    <name type="scientific">Elaeis guineensis var. tenera</name>
    <name type="common">Oil palm</name>
    <dbReference type="NCBI Taxonomy" id="51953"/>
    <lineage>
        <taxon>Eukaryota</taxon>
        <taxon>Viridiplantae</taxon>
        <taxon>Streptophyta</taxon>
        <taxon>Embryophyta</taxon>
        <taxon>Tracheophyta</taxon>
        <taxon>Spermatophyta</taxon>
        <taxon>Magnoliopsida</taxon>
        <taxon>Liliopsida</taxon>
        <taxon>Arecaceae</taxon>
        <taxon>Arecoideae</taxon>
        <taxon>Cocoseae</taxon>
        <taxon>Elaeidinae</taxon>
        <taxon>Elaeis</taxon>
    </lineage>
</organism>
<feature type="compositionally biased region" description="Polar residues" evidence="1">
    <location>
        <begin position="97"/>
        <end position="108"/>
    </location>
</feature>
<evidence type="ECO:0000256" key="1">
    <source>
        <dbReference type="SAM" id="MobiDB-lite"/>
    </source>
</evidence>
<accession>A0A6I9RWF2</accession>
<gene>
    <name evidence="4" type="primary">LOC105053515</name>
</gene>
<feature type="region of interest" description="Disordered" evidence="1">
    <location>
        <begin position="60"/>
        <end position="108"/>
    </location>
</feature>
<keyword evidence="3" id="KW-1185">Reference proteome</keyword>
<proteinExistence type="predicted"/>
<evidence type="ECO:0000259" key="2">
    <source>
        <dbReference type="SMART" id="SM00959"/>
    </source>
</evidence>
<dbReference type="Pfam" id="PF07498">
    <property type="entry name" value="Rho_N"/>
    <property type="match status" value="1"/>
</dbReference>
<dbReference type="RefSeq" id="XP_010933011.1">
    <property type="nucleotide sequence ID" value="XM_010934709.3"/>
</dbReference>
<evidence type="ECO:0000313" key="4">
    <source>
        <dbReference type="RefSeq" id="XP_010933011.1"/>
    </source>
</evidence>
<dbReference type="OrthoDB" id="652255at2759"/>
<feature type="domain" description="Rho termination factor-like N-terminal" evidence="2">
    <location>
        <begin position="317"/>
        <end position="352"/>
    </location>
</feature>
<dbReference type="InterPro" id="IPR011112">
    <property type="entry name" value="Rho-like_N"/>
</dbReference>
<dbReference type="AlphaFoldDB" id="A0A6I9RWF2"/>
<feature type="compositionally biased region" description="Polar residues" evidence="1">
    <location>
        <begin position="204"/>
        <end position="215"/>
    </location>
</feature>
<feature type="region of interest" description="Disordered" evidence="1">
    <location>
        <begin position="175"/>
        <end position="319"/>
    </location>
</feature>
<dbReference type="Proteomes" id="UP000504607">
    <property type="component" value="Chromosome 11"/>
</dbReference>
<reference evidence="4" key="1">
    <citation type="submission" date="2025-08" db="UniProtKB">
        <authorList>
            <consortium name="RefSeq"/>
        </authorList>
    </citation>
    <scope>IDENTIFICATION</scope>
</reference>
<protein>
    <submittedName>
        <fullName evidence="4">SAP-like protein BP-73 isoform X1</fullName>
    </submittedName>
</protein>
<dbReference type="GO" id="GO:0006353">
    <property type="term" value="P:DNA-templated transcription termination"/>
    <property type="evidence" value="ECO:0007669"/>
    <property type="project" value="InterPro"/>
</dbReference>